<dbReference type="EMBL" id="CAJFCW020000001">
    <property type="protein sequence ID" value="CAG9086745.1"/>
    <property type="molecule type" value="Genomic_DNA"/>
</dbReference>
<name>A0A811JXX9_9BILA</name>
<gene>
    <name evidence="1" type="ORF">BOKJ2_LOCUS2410</name>
</gene>
<keyword evidence="2" id="KW-1185">Reference proteome</keyword>
<dbReference type="Proteomes" id="UP000783686">
    <property type="component" value="Unassembled WGS sequence"/>
</dbReference>
<evidence type="ECO:0000313" key="1">
    <source>
        <dbReference type="EMBL" id="CAD5207863.1"/>
    </source>
</evidence>
<comment type="caution">
    <text evidence="1">The sequence shown here is derived from an EMBL/GenBank/DDBJ whole genome shotgun (WGS) entry which is preliminary data.</text>
</comment>
<dbReference type="Proteomes" id="UP000614601">
    <property type="component" value="Unassembled WGS sequence"/>
</dbReference>
<protein>
    <submittedName>
        <fullName evidence="1">Uncharacterized protein</fullName>
    </submittedName>
</protein>
<sequence length="200" mass="22392">MSVQIFTDPHVVECLEGKLFLERFIDKEPIEVSENLQQLTLSASVPNDFRSRSIKSYYQECVRNLISVAPNLKLVKILGGVQYAPKNPSTSELRNEFVFVKETVQSIISAFNNNNITLFGSSTLDVHLLIPKQLAHDTGFPDSAESLFGVANTKEKSVESLITTFDMDNGATFTVELSIVEVAFFSTESQHTPFYVPEDY</sequence>
<accession>A0A811JXX9</accession>
<organism evidence="1 2">
    <name type="scientific">Bursaphelenchus okinawaensis</name>
    <dbReference type="NCBI Taxonomy" id="465554"/>
    <lineage>
        <taxon>Eukaryota</taxon>
        <taxon>Metazoa</taxon>
        <taxon>Ecdysozoa</taxon>
        <taxon>Nematoda</taxon>
        <taxon>Chromadorea</taxon>
        <taxon>Rhabditida</taxon>
        <taxon>Tylenchina</taxon>
        <taxon>Tylenchomorpha</taxon>
        <taxon>Aphelenchoidea</taxon>
        <taxon>Aphelenchoididae</taxon>
        <taxon>Bursaphelenchus</taxon>
    </lineage>
</organism>
<dbReference type="OrthoDB" id="10308886at2759"/>
<dbReference type="AlphaFoldDB" id="A0A811JXX9"/>
<proteinExistence type="predicted"/>
<dbReference type="EMBL" id="CAJFDH010000001">
    <property type="protein sequence ID" value="CAD5207863.1"/>
    <property type="molecule type" value="Genomic_DNA"/>
</dbReference>
<reference evidence="1" key="1">
    <citation type="submission" date="2020-09" db="EMBL/GenBank/DDBJ databases">
        <authorList>
            <person name="Kikuchi T."/>
        </authorList>
    </citation>
    <scope>NUCLEOTIDE SEQUENCE</scope>
    <source>
        <strain evidence="1">SH1</strain>
    </source>
</reference>
<evidence type="ECO:0000313" key="2">
    <source>
        <dbReference type="Proteomes" id="UP000614601"/>
    </source>
</evidence>